<dbReference type="AlphaFoldDB" id="A0A934RVZ2"/>
<evidence type="ECO:0000259" key="4">
    <source>
        <dbReference type="Pfam" id="PF09822"/>
    </source>
</evidence>
<feature type="domain" description="DUF7088" evidence="5">
    <location>
        <begin position="35"/>
        <end position="134"/>
    </location>
</feature>
<protein>
    <submittedName>
        <fullName evidence="6">Gldg family protein</fullName>
    </submittedName>
</protein>
<evidence type="ECO:0000313" key="7">
    <source>
        <dbReference type="Proteomes" id="UP000617628"/>
    </source>
</evidence>
<proteinExistence type="predicted"/>
<dbReference type="RefSeq" id="WP_200355592.1">
    <property type="nucleotide sequence ID" value="NZ_JAENIL010000017.1"/>
</dbReference>
<evidence type="ECO:0000259" key="5">
    <source>
        <dbReference type="Pfam" id="PF23357"/>
    </source>
</evidence>
<feature type="domain" description="ABC-type uncharacterised transport system" evidence="4">
    <location>
        <begin position="170"/>
        <end position="476"/>
    </location>
</feature>
<dbReference type="Pfam" id="PF23357">
    <property type="entry name" value="DUF7088"/>
    <property type="match status" value="1"/>
</dbReference>
<organism evidence="6 7">
    <name type="scientific">Pelagicoccus mobilis</name>
    <dbReference type="NCBI Taxonomy" id="415221"/>
    <lineage>
        <taxon>Bacteria</taxon>
        <taxon>Pseudomonadati</taxon>
        <taxon>Verrucomicrobiota</taxon>
        <taxon>Opitutia</taxon>
        <taxon>Puniceicoccales</taxon>
        <taxon>Pelagicoccaceae</taxon>
        <taxon>Pelagicoccus</taxon>
    </lineage>
</organism>
<evidence type="ECO:0000256" key="3">
    <source>
        <dbReference type="SAM" id="Phobius"/>
    </source>
</evidence>
<dbReference type="Proteomes" id="UP000617628">
    <property type="component" value="Unassembled WGS sequence"/>
</dbReference>
<dbReference type="EMBL" id="JAENIL010000017">
    <property type="protein sequence ID" value="MBK1877378.1"/>
    <property type="molecule type" value="Genomic_DNA"/>
</dbReference>
<evidence type="ECO:0000313" key="6">
    <source>
        <dbReference type="EMBL" id="MBK1877378.1"/>
    </source>
</evidence>
<sequence>MTLSKKIIATALLLINFVLLHYIVSSLPIRFDFTQEGIYKLSDSTKSMLEKLEDPITIDFYSSKSVTELPAWFKNFSDRVEQMLEQYQSASGNKIYLNVIDPKPDTEEEERATAAGLNGTELPNGDRVFLGMVVAQGDTEKIHPFFNWNRETFLEYDISKTIYETQLLTKPRLGLISSLPLSAPDYPAMPGQPAPQDQFVVTQLENQFEVVEVTPAEEELPANLDILMMVHPKDLSPSLQYSIDQYALSGKPIFLALDPSSFTEREQGRQQMMMGQMSQATPSDLPELLAAWGIEYDPSLVLLDETNSLRRGTFSQPAWLVFQDSFTNRDLLPSSELEGLLMLEAGQLKQSDTSTANWEPILTTSSDSLQAQAMMLQFSQPQQLLAQAQPIGEQATVAGLLSGEIKTAFPEGRPSESEEGESAEQPASESLATGNATILIVADSDFLLDQFSIQRSNFLGMEQVQSLNDNQNFVSNFVEYLGGSSDLIGIRGKASTSRPFTVVQEMEAEAQKQYQAKLELVEAELQAINAELTKLLSEQAGSGVIYASPEMTAMITENQQKQAELRGEIRNIRRELRQGIETLGTVIGAINLLWAPIGLLIFALLFNRMRKAA</sequence>
<keyword evidence="7" id="KW-1185">Reference proteome</keyword>
<reference evidence="6" key="1">
    <citation type="submission" date="2021-01" db="EMBL/GenBank/DDBJ databases">
        <title>Modified the classification status of verrucomicrobia.</title>
        <authorList>
            <person name="Feng X."/>
        </authorList>
    </citation>
    <scope>NUCLEOTIDE SEQUENCE</scope>
    <source>
        <strain evidence="6">KCTC 13126</strain>
    </source>
</reference>
<dbReference type="InterPro" id="IPR019196">
    <property type="entry name" value="ABC_transp_unknown"/>
</dbReference>
<evidence type="ECO:0000256" key="2">
    <source>
        <dbReference type="SAM" id="MobiDB-lite"/>
    </source>
</evidence>
<comment type="caution">
    <text evidence="6">The sequence shown here is derived from an EMBL/GenBank/DDBJ whole genome shotgun (WGS) entry which is preliminary data.</text>
</comment>
<feature type="region of interest" description="Disordered" evidence="2">
    <location>
        <begin position="408"/>
        <end position="429"/>
    </location>
</feature>
<keyword evidence="1" id="KW-0175">Coiled coil</keyword>
<feature type="transmembrane region" description="Helical" evidence="3">
    <location>
        <begin position="583"/>
        <end position="606"/>
    </location>
</feature>
<gene>
    <name evidence="6" type="ORF">JIN87_10910</name>
</gene>
<dbReference type="InterPro" id="IPR055396">
    <property type="entry name" value="DUF7088"/>
</dbReference>
<evidence type="ECO:0000256" key="1">
    <source>
        <dbReference type="SAM" id="Coils"/>
    </source>
</evidence>
<feature type="coiled-coil region" evidence="1">
    <location>
        <begin position="511"/>
        <end position="575"/>
    </location>
</feature>
<name>A0A934RVZ2_9BACT</name>
<accession>A0A934RVZ2</accession>
<feature type="transmembrane region" description="Helical" evidence="3">
    <location>
        <begin position="7"/>
        <end position="24"/>
    </location>
</feature>
<keyword evidence="3" id="KW-1133">Transmembrane helix</keyword>
<keyword evidence="3" id="KW-0812">Transmembrane</keyword>
<dbReference type="Pfam" id="PF09822">
    <property type="entry name" value="ABC_transp_aux"/>
    <property type="match status" value="1"/>
</dbReference>
<keyword evidence="3" id="KW-0472">Membrane</keyword>